<evidence type="ECO:0000313" key="19">
    <source>
        <dbReference type="Proteomes" id="UP000017200"/>
    </source>
</evidence>
<comment type="similarity">
    <text evidence="5">Belongs to the PIGC family.</text>
</comment>
<feature type="compositionally biased region" description="Acidic residues" evidence="12">
    <location>
        <begin position="122"/>
        <end position="134"/>
    </location>
</feature>
<evidence type="ECO:0000259" key="14">
    <source>
        <dbReference type="Pfam" id="PF19036"/>
    </source>
</evidence>
<evidence type="ECO:0000259" key="16">
    <source>
        <dbReference type="Pfam" id="PF19038"/>
    </source>
</evidence>
<dbReference type="InParanoid" id="U5GZR0"/>
<feature type="compositionally biased region" description="Basic and acidic residues" evidence="12">
    <location>
        <begin position="250"/>
        <end position="259"/>
    </location>
</feature>
<evidence type="ECO:0000256" key="3">
    <source>
        <dbReference type="ARBA" id="ARBA00004440"/>
    </source>
</evidence>
<dbReference type="EMBL" id="AEIJ01000059">
    <property type="status" value="NOT_ANNOTATED_CDS"/>
    <property type="molecule type" value="Genomic_DNA"/>
</dbReference>
<keyword evidence="9 13" id="KW-0812">Transmembrane</keyword>
<feature type="compositionally biased region" description="Low complexity" evidence="12">
    <location>
        <begin position="9"/>
        <end position="20"/>
    </location>
</feature>
<dbReference type="GO" id="GO:0000329">
    <property type="term" value="C:fungal-type vacuole membrane"/>
    <property type="evidence" value="ECO:0007669"/>
    <property type="project" value="TreeGrafter"/>
</dbReference>
<dbReference type="PANTHER" id="PTHR13027:SF7">
    <property type="entry name" value="VACUOLAR FUSION PROTEIN MON1 HOMOLOG"/>
    <property type="match status" value="1"/>
</dbReference>
<feature type="transmembrane region" description="Helical" evidence="13">
    <location>
        <begin position="1042"/>
        <end position="1061"/>
    </location>
</feature>
<reference evidence="17" key="2">
    <citation type="submission" date="2010-11" db="EMBL/GenBank/DDBJ databases">
        <authorList>
            <consortium name="The Broad Institute Genome Sequencing Platform"/>
            <person name="Earl A."/>
            <person name="Ward D."/>
            <person name="Feldgarden M."/>
            <person name="Gevers D."/>
            <person name="Butler R."/>
            <person name="Young S.K."/>
            <person name="Zeng Q."/>
            <person name="Gargeya S."/>
            <person name="Fitzgerald M."/>
            <person name="Haas B."/>
            <person name="Abouelleil A."/>
            <person name="Alvarado L."/>
            <person name="Arachchi H.M."/>
            <person name="Berlin A."/>
            <person name="Brown A."/>
            <person name="Chapman S.B."/>
            <person name="Chen Z."/>
            <person name="Dunbar C."/>
            <person name="Freedman E."/>
            <person name="Gearin G."/>
            <person name="Gellesch M."/>
            <person name="Goldberg J."/>
            <person name="Griggs A."/>
            <person name="Gujja S."/>
            <person name="Heilman E."/>
            <person name="Heiman D."/>
            <person name="Howarth C."/>
            <person name="Larson L."/>
            <person name="Lui A."/>
            <person name="MacDonald P.J.P."/>
            <person name="Mehta T."/>
            <person name="Montmayeur A."/>
            <person name="Murphy C."/>
            <person name="Neiman D."/>
            <person name="Pearson M."/>
            <person name="Priest M."/>
            <person name="Roberts A."/>
            <person name="Saif S."/>
            <person name="Shea T."/>
            <person name="Shenoy N."/>
            <person name="Sisk P."/>
            <person name="Stolte C."/>
            <person name="Sykes S."/>
            <person name="White J."/>
            <person name="Yandava C."/>
            <person name="Wortman J."/>
            <person name="Nusbaum C."/>
            <person name="Birren B."/>
        </authorList>
    </citation>
    <scope>NUCLEOTIDE SEQUENCE</scope>
    <source>
        <strain evidence="17">P1A1 Lamole</strain>
    </source>
</reference>
<dbReference type="GO" id="GO:0006623">
    <property type="term" value="P:protein targeting to vacuole"/>
    <property type="evidence" value="ECO:0007669"/>
    <property type="project" value="InterPro"/>
</dbReference>
<dbReference type="InterPro" id="IPR043971">
    <property type="entry name" value="FUZ/MON1/HPS1_longin_2"/>
</dbReference>
<feature type="domain" description="FUZ/MON1/HPS1 third Longin" evidence="16">
    <location>
        <begin position="628"/>
        <end position="736"/>
    </location>
</feature>
<evidence type="ECO:0000259" key="15">
    <source>
        <dbReference type="Pfam" id="PF19037"/>
    </source>
</evidence>
<dbReference type="Pfam" id="PF19036">
    <property type="entry name" value="Fuz_longin_1"/>
    <property type="match status" value="1"/>
</dbReference>
<comment type="pathway">
    <text evidence="4">Glycolipid biosynthesis; glycosylphosphatidylinositol-anchor biosynthesis.</text>
</comment>
<dbReference type="GO" id="GO:0016192">
    <property type="term" value="P:vesicle-mediated transport"/>
    <property type="evidence" value="ECO:0007669"/>
    <property type="project" value="InterPro"/>
</dbReference>
<evidence type="ECO:0000256" key="4">
    <source>
        <dbReference type="ARBA" id="ARBA00004687"/>
    </source>
</evidence>
<evidence type="ECO:0000256" key="2">
    <source>
        <dbReference type="ARBA" id="ARBA00004380"/>
    </source>
</evidence>
<name>U5GZR0_USTV1</name>
<keyword evidence="19" id="KW-1185">Reference proteome</keyword>
<reference evidence="18" key="4">
    <citation type="submission" date="2015-06" db="UniProtKB">
        <authorList>
            <consortium name="EnsemblFungi"/>
        </authorList>
    </citation>
    <scope>IDENTIFICATION</scope>
</reference>
<dbReference type="Proteomes" id="UP000017200">
    <property type="component" value="Unassembled WGS sequence"/>
</dbReference>
<evidence type="ECO:0000313" key="18">
    <source>
        <dbReference type="EnsemblFungi" id="MVLG_00656T0"/>
    </source>
</evidence>
<dbReference type="InterPro" id="IPR004353">
    <property type="entry name" value="Mon1"/>
</dbReference>
<feature type="region of interest" description="Disordered" evidence="12">
    <location>
        <begin position="1"/>
        <end position="54"/>
    </location>
</feature>
<evidence type="ECO:0000256" key="8">
    <source>
        <dbReference type="ARBA" id="ARBA00022502"/>
    </source>
</evidence>
<evidence type="ECO:0000256" key="12">
    <source>
        <dbReference type="SAM" id="MobiDB-lite"/>
    </source>
</evidence>
<evidence type="ECO:0000256" key="9">
    <source>
        <dbReference type="ARBA" id="ARBA00022692"/>
    </source>
</evidence>
<evidence type="ECO:0000256" key="1">
    <source>
        <dbReference type="ARBA" id="ARBA00004141"/>
    </source>
</evidence>
<evidence type="ECO:0000256" key="10">
    <source>
        <dbReference type="ARBA" id="ARBA00022989"/>
    </source>
</evidence>
<dbReference type="InterPro" id="IPR043972">
    <property type="entry name" value="FUZ/MON1/HPS1_longin_1"/>
</dbReference>
<sequence>MGPPPASPATPSDPGSSLSSLDRHATSTSTATLPRLMRGLTDSSPRRERTTIASASTWTSSNWVEAITSAASGKDANSRRKLRKVKSSFLTTTAPMTTTATATTALGDIIPSIHVDQGPRPEEEEEDGCQEGDSDSSGLANILSRVKGMSPKPRTKREPDGLTLHAMPSRHRRIVSAPVHRTGAHSADDTSGDEEGQNAHDDSDTGGLGVPTQQTIQAARLAAENSRRSEEEQRLAVADDDDDGSQQDGNHSDIEDDVLHSNNSGFSEKDDDDEEEQLVTRAQGHTDPREMLRAQLRRNETGPSTTVRRNRSEHAESDKASTEQEAIELTPRRYFILSSAGKLIFTTDLDDEEATGYVGVMQAIISIFADEGDKLRYVDAGKMKIAFVLKAPLYLVCVSDWGEPESVLRTHLEYLYLQVLSIVTYSQLSGIFSKRSNFDLRRLMQGTEPFFHHLVKTLQTSFAILTSSLEVYRIDQGTREEVAKALLPSKHKPQAQSLGLLYAFVISSGRIVTLLRPTRHTIHPTDLHLLLSTISSSTTFQAPDSESWIPVCLPRFNNKGFLHAYISYLTQDTGIVLVSAERDGFEGVKAWGEEVKRTLKAKKLLDKIEEPKVQRLQEYSLMDLAVPGLRHFLYKARAYVQITNPVWEGEYETSRNRVRLITLYQRLYEALHVRPAYAGGVHRPPAKLMYLRTEHEAVLGWTTSSFELYLAVSPLLPKTAVVSAARAVIKWIKAEENRLFLTSAPSRIGSELETLGVWPSMARYASTSREPFRKVLYLRQDYPSNYVDSSFLSDLQRNVNVHPASLPVLLAQTLPITQHLASTFIFVSIFVRLSKGSLQPSTLLVYCGVLAVALRVALFVIRWTCDEPRTKIPATTVLAGADGEEPDTAPASTIPSPLPTPSTNAKIPIIPLFSLYLLSPALKTLTRATTSDSIWALAGTLFALNVFVGDYRSIPLRTTGSPGKTSSSLPLTAALSGSTVLASRLSSNLAVFSLLLFATIWFGPLPGLRSHLSIRPTLILTLVLCLGAIGSLRGLGGGVDKIAMMLLFASAVLVPLLRGWLMLRYKDRVRGPWDQAVPRVGPAN</sequence>
<dbReference type="EnsemblFungi" id="MVLG_00656T0">
    <property type="protein sequence ID" value="MVLG_00656T0"/>
    <property type="gene ID" value="MVLG_00656"/>
</dbReference>
<dbReference type="Pfam" id="PF19037">
    <property type="entry name" value="Fuz_longin_2"/>
    <property type="match status" value="1"/>
</dbReference>
<dbReference type="PANTHER" id="PTHR13027">
    <property type="entry name" value="SAND PROTEIN-RELATED"/>
    <property type="match status" value="1"/>
</dbReference>
<feature type="transmembrane region" description="Helical" evidence="13">
    <location>
        <begin position="1017"/>
        <end position="1036"/>
    </location>
</feature>
<evidence type="ECO:0000256" key="11">
    <source>
        <dbReference type="ARBA" id="ARBA00023136"/>
    </source>
</evidence>
<dbReference type="InterPro" id="IPR009450">
    <property type="entry name" value="Plno_GlcNAc_GPI2"/>
</dbReference>
<dbReference type="AlphaFoldDB" id="U5GZR0"/>
<evidence type="ECO:0000256" key="7">
    <source>
        <dbReference type="ARBA" id="ARBA00019201"/>
    </source>
</evidence>
<dbReference type="InterPro" id="IPR043970">
    <property type="entry name" value="FUZ/MON1/HPS1_longin_3"/>
</dbReference>
<comment type="subcellular location">
    <subcellularLocation>
        <location evidence="3">Endosome</location>
        <location evidence="3">Multivesicular body membrane</location>
        <topology evidence="3">Peripheral membrane protein</topology>
    </subcellularLocation>
    <subcellularLocation>
        <location evidence="1">Membrane</location>
        <topology evidence="1">Multi-pass membrane protein</topology>
    </subcellularLocation>
    <subcellularLocation>
        <location evidence="2">Prevacuolar compartment membrane</location>
        <topology evidence="2">Peripheral membrane protein</topology>
    </subcellularLocation>
</comment>
<dbReference type="GO" id="GO:0035658">
    <property type="term" value="C:Mon1-Ccz1 complex"/>
    <property type="evidence" value="ECO:0007669"/>
    <property type="project" value="TreeGrafter"/>
</dbReference>
<dbReference type="EMBL" id="GL541645">
    <property type="protein sequence ID" value="KDE09342.1"/>
    <property type="molecule type" value="Genomic_DNA"/>
</dbReference>
<evidence type="ECO:0000256" key="6">
    <source>
        <dbReference type="ARBA" id="ARBA00018132"/>
    </source>
</evidence>
<dbReference type="HOGENOM" id="CLU_285627_0_0_1"/>
<proteinExistence type="inferred from homology"/>
<gene>
    <name evidence="17" type="ORF">MVLG_00656</name>
</gene>
<feature type="region of interest" description="Disordered" evidence="12">
    <location>
        <begin position="107"/>
        <end position="324"/>
    </location>
</feature>
<evidence type="ECO:0000256" key="13">
    <source>
        <dbReference type="SAM" id="Phobius"/>
    </source>
</evidence>
<evidence type="ECO:0000256" key="5">
    <source>
        <dbReference type="ARBA" id="ARBA00008321"/>
    </source>
</evidence>
<feature type="transmembrane region" description="Helical" evidence="13">
    <location>
        <begin position="934"/>
        <end position="954"/>
    </location>
</feature>
<dbReference type="STRING" id="683840.U5GZR0"/>
<dbReference type="OrthoDB" id="272411at2759"/>
<accession>U5GZR0</accession>
<dbReference type="Pfam" id="PF19038">
    <property type="entry name" value="Fuz_longin_3"/>
    <property type="match status" value="1"/>
</dbReference>
<keyword evidence="11 13" id="KW-0472">Membrane</keyword>
<organism evidence="17">
    <name type="scientific">Microbotryum lychnidis-dioicae (strain p1A1 Lamole / MvSl-1064)</name>
    <name type="common">Anther smut fungus</name>
    <dbReference type="NCBI Taxonomy" id="683840"/>
    <lineage>
        <taxon>Eukaryota</taxon>
        <taxon>Fungi</taxon>
        <taxon>Dikarya</taxon>
        <taxon>Basidiomycota</taxon>
        <taxon>Pucciniomycotina</taxon>
        <taxon>Microbotryomycetes</taxon>
        <taxon>Microbotryales</taxon>
        <taxon>Microbotryaceae</taxon>
        <taxon>Microbotryum</taxon>
    </lineage>
</organism>
<reference evidence="17 19" key="3">
    <citation type="journal article" date="2015" name="BMC Genomics">
        <title>Sex and parasites: genomic and transcriptomic analysis of Microbotryum lychnidis-dioicae, the biotrophic and plant-castrating anther smut fungus.</title>
        <authorList>
            <person name="Perlin M.H."/>
            <person name="Amselem J."/>
            <person name="Fontanillas E."/>
            <person name="Toh S.S."/>
            <person name="Chen Z."/>
            <person name="Goldberg J."/>
            <person name="Duplessis S."/>
            <person name="Henrissat B."/>
            <person name="Young S."/>
            <person name="Zeng Q."/>
            <person name="Aguileta G."/>
            <person name="Petit E."/>
            <person name="Badouin H."/>
            <person name="Andrews J."/>
            <person name="Razeeq D."/>
            <person name="Gabaldon T."/>
            <person name="Quesneville H."/>
            <person name="Giraud T."/>
            <person name="Hood M.E."/>
            <person name="Schultz D.J."/>
            <person name="Cuomo C.A."/>
        </authorList>
    </citation>
    <scope>NUCLEOTIDE SEQUENCE [LARGE SCALE GENOMIC DNA]</scope>
    <source>
        <strain evidence="19">p1A1 Lamole</strain>
        <strain evidence="17">P1A1 Lamole</strain>
    </source>
</reference>
<dbReference type="UniPathway" id="UPA00196"/>
<feature type="compositionally biased region" description="Basic and acidic residues" evidence="12">
    <location>
        <begin position="310"/>
        <end position="322"/>
    </location>
</feature>
<feature type="domain" description="FUZ/MON1/HPS1 second Longin" evidence="15">
    <location>
        <begin position="499"/>
        <end position="591"/>
    </location>
</feature>
<feature type="domain" description="FUZ/MON1/HPS1 first Longin" evidence="14">
    <location>
        <begin position="333"/>
        <end position="454"/>
    </location>
</feature>
<feature type="transmembrane region" description="Helical" evidence="13">
    <location>
        <begin position="843"/>
        <end position="863"/>
    </location>
</feature>
<feature type="compositionally biased region" description="Basic and acidic residues" evidence="12">
    <location>
        <begin position="225"/>
        <end position="234"/>
    </location>
</feature>
<feature type="transmembrane region" description="Helical" evidence="13">
    <location>
        <begin position="985"/>
        <end position="1005"/>
    </location>
</feature>
<dbReference type="GO" id="GO:0032585">
    <property type="term" value="C:multivesicular body membrane"/>
    <property type="evidence" value="ECO:0007669"/>
    <property type="project" value="UniProtKB-SubCell"/>
</dbReference>
<dbReference type="PRINTS" id="PR01546">
    <property type="entry name" value="YEAST73DUF"/>
</dbReference>
<dbReference type="Pfam" id="PF06432">
    <property type="entry name" value="GPI2"/>
    <property type="match status" value="1"/>
</dbReference>
<reference evidence="19" key="1">
    <citation type="submission" date="2010-11" db="EMBL/GenBank/DDBJ databases">
        <title>The genome sequence of Microbotryum violaceum strain p1A1 Lamole.</title>
        <authorList>
            <person name="Cuomo C."/>
            <person name="Perlin M."/>
            <person name="Young S.K."/>
            <person name="Zeng Q."/>
            <person name="Gargeya S."/>
            <person name="Alvarado L."/>
            <person name="Berlin A."/>
            <person name="Chapman S.B."/>
            <person name="Chen Z."/>
            <person name="Freedman E."/>
            <person name="Gellesch M."/>
            <person name="Goldberg J."/>
            <person name="Griggs A."/>
            <person name="Gujja S."/>
            <person name="Heilman E."/>
            <person name="Heiman D."/>
            <person name="Howarth C."/>
            <person name="Mehta T."/>
            <person name="Neiman D."/>
            <person name="Pearson M."/>
            <person name="Roberts A."/>
            <person name="Saif S."/>
            <person name="Shea T."/>
            <person name="Shenoy N."/>
            <person name="Sisk P."/>
            <person name="Stolte C."/>
            <person name="Sykes S."/>
            <person name="White J."/>
            <person name="Yandava C."/>
            <person name="Haas B."/>
            <person name="Nusbaum C."/>
            <person name="Birren B."/>
        </authorList>
    </citation>
    <scope>NUCLEOTIDE SEQUENCE [LARGE SCALE GENOMIC DNA]</scope>
    <source>
        <strain evidence="19">p1A1 Lamole</strain>
    </source>
</reference>
<evidence type="ECO:0000313" key="17">
    <source>
        <dbReference type="EMBL" id="KDE09342.1"/>
    </source>
</evidence>
<feature type="compositionally biased region" description="Basic and acidic residues" evidence="12">
    <location>
        <begin position="284"/>
        <end position="300"/>
    </location>
</feature>
<protein>
    <recommendedName>
        <fullName evidence="6">Vacuolar fusion protein MON1</fullName>
    </recommendedName>
    <alternativeName>
        <fullName evidence="7">Vacuolar fusion protein mon1</fullName>
    </alternativeName>
</protein>
<keyword evidence="8" id="KW-0337">GPI-anchor biosynthesis</keyword>
<keyword evidence="10 13" id="KW-1133">Transmembrane helix</keyword>
<dbReference type="GO" id="GO:0006506">
    <property type="term" value="P:GPI anchor biosynthetic process"/>
    <property type="evidence" value="ECO:0007669"/>
    <property type="project" value="UniProtKB-UniPathway"/>
</dbReference>